<evidence type="ECO:0000313" key="1">
    <source>
        <dbReference type="EMBL" id="SOQ38368.1"/>
    </source>
</evidence>
<reference evidence="1" key="1">
    <citation type="submission" date="2016-07" db="EMBL/GenBank/DDBJ databases">
        <authorList>
            <person name="Bretaudeau A."/>
        </authorList>
    </citation>
    <scope>NUCLEOTIDE SEQUENCE</scope>
    <source>
        <strain evidence="1">Rice</strain>
        <tissue evidence="1">Whole body</tissue>
    </source>
</reference>
<protein>
    <submittedName>
        <fullName evidence="1">SFRICE_000914</fullName>
    </submittedName>
</protein>
<sequence length="87" mass="9834">MELYYFQVRDSITSSVRIRSDVSQATAPSIGATYNTTLIKVYAHVVIADDAVRTMRISGRSCMSFYTRQTKIRCVRCVRCGPVDAYL</sequence>
<proteinExistence type="predicted"/>
<gene>
    <name evidence="1" type="ORF">SFRICE_000914</name>
</gene>
<accession>A0A2H1VBZ4</accession>
<dbReference type="EMBL" id="ODYU01001747">
    <property type="protein sequence ID" value="SOQ38368.1"/>
    <property type="molecule type" value="Genomic_DNA"/>
</dbReference>
<name>A0A2H1VBZ4_SPOFR</name>
<dbReference type="AlphaFoldDB" id="A0A2H1VBZ4"/>
<organism evidence="1">
    <name type="scientific">Spodoptera frugiperda</name>
    <name type="common">Fall armyworm</name>
    <dbReference type="NCBI Taxonomy" id="7108"/>
    <lineage>
        <taxon>Eukaryota</taxon>
        <taxon>Metazoa</taxon>
        <taxon>Ecdysozoa</taxon>
        <taxon>Arthropoda</taxon>
        <taxon>Hexapoda</taxon>
        <taxon>Insecta</taxon>
        <taxon>Pterygota</taxon>
        <taxon>Neoptera</taxon>
        <taxon>Endopterygota</taxon>
        <taxon>Lepidoptera</taxon>
        <taxon>Glossata</taxon>
        <taxon>Ditrysia</taxon>
        <taxon>Noctuoidea</taxon>
        <taxon>Noctuidae</taxon>
        <taxon>Amphipyrinae</taxon>
        <taxon>Spodoptera</taxon>
    </lineage>
</organism>